<keyword evidence="3 5" id="KW-1133">Transmembrane helix</keyword>
<organism evidence="6 7">
    <name type="scientific">Monosporascus cannonballus</name>
    <dbReference type="NCBI Taxonomy" id="155416"/>
    <lineage>
        <taxon>Eukaryota</taxon>
        <taxon>Fungi</taxon>
        <taxon>Dikarya</taxon>
        <taxon>Ascomycota</taxon>
        <taxon>Pezizomycotina</taxon>
        <taxon>Sordariomycetes</taxon>
        <taxon>Xylariomycetidae</taxon>
        <taxon>Xylariales</taxon>
        <taxon>Xylariales incertae sedis</taxon>
        <taxon>Monosporascus</taxon>
    </lineage>
</organism>
<feature type="transmembrane region" description="Helical" evidence="5">
    <location>
        <begin position="398"/>
        <end position="419"/>
    </location>
</feature>
<reference evidence="6 7" key="1">
    <citation type="submission" date="2018-06" db="EMBL/GenBank/DDBJ databases">
        <title>Complete Genomes of Monosporascus.</title>
        <authorList>
            <person name="Robinson A.J."/>
            <person name="Natvig D.O."/>
        </authorList>
    </citation>
    <scope>NUCLEOTIDE SEQUENCE [LARGE SCALE GENOMIC DNA]</scope>
    <source>
        <strain evidence="6 7">CBS 609.92</strain>
    </source>
</reference>
<evidence type="ECO:0000313" key="7">
    <source>
        <dbReference type="Proteomes" id="UP000294003"/>
    </source>
</evidence>
<keyword evidence="7" id="KW-1185">Reference proteome</keyword>
<dbReference type="Gene3D" id="1.20.58.340">
    <property type="entry name" value="Magnesium transport protein CorA, transmembrane region"/>
    <property type="match status" value="1"/>
</dbReference>
<gene>
    <name evidence="6" type="ORF">DL762_000029</name>
</gene>
<dbReference type="EMBL" id="QJNS01000001">
    <property type="protein sequence ID" value="RYO95467.1"/>
    <property type="molecule type" value="Genomic_DNA"/>
</dbReference>
<dbReference type="Pfam" id="PF01544">
    <property type="entry name" value="CorA"/>
    <property type="match status" value="1"/>
</dbReference>
<comment type="subcellular location">
    <subcellularLocation>
        <location evidence="1">Membrane</location>
        <topology evidence="1">Multi-pass membrane protein</topology>
    </subcellularLocation>
</comment>
<dbReference type="PANTHER" id="PTHR47685">
    <property type="entry name" value="MAGNESIUM TRANSPORT PROTEIN CORA"/>
    <property type="match status" value="1"/>
</dbReference>
<keyword evidence="2 5" id="KW-0812">Transmembrane</keyword>
<proteinExistence type="predicted"/>
<accession>A0ABY0HLL7</accession>
<name>A0ABY0HLL7_9PEZI</name>
<dbReference type="Proteomes" id="UP000294003">
    <property type="component" value="Unassembled WGS sequence"/>
</dbReference>
<protein>
    <submittedName>
        <fullName evidence="6">Uncharacterized protein</fullName>
    </submittedName>
</protein>
<evidence type="ECO:0000256" key="2">
    <source>
        <dbReference type="ARBA" id="ARBA00022692"/>
    </source>
</evidence>
<evidence type="ECO:0000256" key="5">
    <source>
        <dbReference type="SAM" id="Phobius"/>
    </source>
</evidence>
<feature type="transmembrane region" description="Helical" evidence="5">
    <location>
        <begin position="439"/>
        <end position="460"/>
    </location>
</feature>
<comment type="caution">
    <text evidence="6">The sequence shown here is derived from an EMBL/GenBank/DDBJ whole genome shotgun (WGS) entry which is preliminary data.</text>
</comment>
<dbReference type="InterPro" id="IPR045863">
    <property type="entry name" value="CorA_TM1_TM2"/>
</dbReference>
<evidence type="ECO:0000313" key="6">
    <source>
        <dbReference type="EMBL" id="RYO95467.1"/>
    </source>
</evidence>
<dbReference type="InterPro" id="IPR002523">
    <property type="entry name" value="MgTranspt_CorA/ZnTranspt_ZntB"/>
</dbReference>
<keyword evidence="4 5" id="KW-0472">Membrane</keyword>
<dbReference type="PANTHER" id="PTHR47685:SF1">
    <property type="entry name" value="MAGNESIUM TRANSPORT PROTEIN CORA"/>
    <property type="match status" value="1"/>
</dbReference>
<evidence type="ECO:0000256" key="1">
    <source>
        <dbReference type="ARBA" id="ARBA00004141"/>
    </source>
</evidence>
<evidence type="ECO:0000256" key="3">
    <source>
        <dbReference type="ARBA" id="ARBA00022989"/>
    </source>
</evidence>
<dbReference type="SUPFAM" id="SSF144083">
    <property type="entry name" value="Magnesium transport protein CorA, transmembrane region"/>
    <property type="match status" value="1"/>
</dbReference>
<sequence>MATTVDEQWHFPQGPREYPRDYPITVHTFTTDRVSIDHFPMGEFLKTEFKLANADFKFRWFHLPVNNMAWVELPYMNWDSYGDFCSLRRVYTDQRVTPGSSTQNTATTRVTMQRDLARYLDETLPLHPRRTLDQFYYSSLTNTATRDVDQTISKWTGSNLDEEGRAAAVTDSLMVMVDQLWCWVLDEKTILSFFPSQDLQYHGEGFIDLYVSIRQNCSSCETVWDLYSVLVKEATTYLFRQENRKFTDLIETYSGILSSSLLDDQRELKLVLEVADIIDELKMIQHLVDKQREVLKSLILALRKLNPSRDNQSHQVFSNIKISDNISRDSATQTNGIAGAARDSVISAEEVLVMLLSEIDTVKKDVEYTHKMLLDLLDLKQKTASLAEARSTTQQGRAIMLFTIVTVIFLPLSFFTSYFGQNVSEITGDQRNPTTWNLWRIATPIIVVVIFSALLIAYYITNPEGRLWFWGCGRNRLVRDSPA</sequence>
<evidence type="ECO:0000256" key="4">
    <source>
        <dbReference type="ARBA" id="ARBA00023136"/>
    </source>
</evidence>
<dbReference type="InterPro" id="IPR050829">
    <property type="entry name" value="CorA_MIT"/>
</dbReference>